<feature type="compositionally biased region" description="Basic and acidic residues" evidence="5">
    <location>
        <begin position="53"/>
        <end position="63"/>
    </location>
</feature>
<reference evidence="9 10" key="1">
    <citation type="journal article" date="2020" name="Nat. Food">
        <title>A phased Vanilla planifolia genome enables genetic improvement of flavour and production.</title>
        <authorList>
            <person name="Hasing T."/>
            <person name="Tang H."/>
            <person name="Brym M."/>
            <person name="Khazi F."/>
            <person name="Huang T."/>
            <person name="Chambers A.H."/>
        </authorList>
    </citation>
    <scope>NUCLEOTIDE SEQUENCE [LARGE SCALE GENOMIC DNA]</scope>
    <source>
        <tissue evidence="9">Leaf</tissue>
    </source>
</reference>
<comment type="similarity">
    <text evidence="4">Belongs to the cyclin family.</text>
</comment>
<dbReference type="PROSITE" id="PS00292">
    <property type="entry name" value="CYCLINS"/>
    <property type="match status" value="1"/>
</dbReference>
<keyword evidence="1" id="KW-0132">Cell division</keyword>
<dbReference type="InterPro" id="IPR048258">
    <property type="entry name" value="Cyclins_cyclin-box"/>
</dbReference>
<keyword evidence="6" id="KW-0812">Transmembrane</keyword>
<keyword evidence="3" id="KW-0131">Cell cycle</keyword>
<name>A0A835RXE8_VANPL</name>
<dbReference type="Proteomes" id="UP000636800">
    <property type="component" value="Chromosome 1"/>
</dbReference>
<evidence type="ECO:0000313" key="9">
    <source>
        <dbReference type="EMBL" id="KAG0498628.1"/>
    </source>
</evidence>
<dbReference type="Pfam" id="PF00134">
    <property type="entry name" value="Cyclin_N"/>
    <property type="match status" value="1"/>
</dbReference>
<dbReference type="EMBL" id="JADCNL010000001">
    <property type="protein sequence ID" value="KAG0498628.1"/>
    <property type="molecule type" value="Genomic_DNA"/>
</dbReference>
<dbReference type="GO" id="GO:0051301">
    <property type="term" value="P:cell division"/>
    <property type="evidence" value="ECO:0007669"/>
    <property type="project" value="UniProtKB-KW"/>
</dbReference>
<keyword evidence="2 4" id="KW-0195">Cyclin</keyword>
<organism evidence="9 10">
    <name type="scientific">Vanilla planifolia</name>
    <name type="common">Vanilla</name>
    <dbReference type="NCBI Taxonomy" id="51239"/>
    <lineage>
        <taxon>Eukaryota</taxon>
        <taxon>Viridiplantae</taxon>
        <taxon>Streptophyta</taxon>
        <taxon>Embryophyta</taxon>
        <taxon>Tracheophyta</taxon>
        <taxon>Spermatophyta</taxon>
        <taxon>Magnoliopsida</taxon>
        <taxon>Liliopsida</taxon>
        <taxon>Asparagales</taxon>
        <taxon>Orchidaceae</taxon>
        <taxon>Vanilloideae</taxon>
        <taxon>Vanilleae</taxon>
        <taxon>Vanilla</taxon>
    </lineage>
</organism>
<feature type="region of interest" description="Disordered" evidence="5">
    <location>
        <begin position="44"/>
        <end position="63"/>
    </location>
</feature>
<keyword evidence="6" id="KW-0472">Membrane</keyword>
<evidence type="ECO:0000259" key="8">
    <source>
        <dbReference type="SMART" id="SM01332"/>
    </source>
</evidence>
<feature type="transmembrane region" description="Helical" evidence="6">
    <location>
        <begin position="442"/>
        <end position="464"/>
    </location>
</feature>
<evidence type="ECO:0000259" key="7">
    <source>
        <dbReference type="SMART" id="SM00385"/>
    </source>
</evidence>
<dbReference type="InterPro" id="IPR036915">
    <property type="entry name" value="Cyclin-like_sf"/>
</dbReference>
<keyword evidence="6" id="KW-1133">Transmembrane helix</keyword>
<dbReference type="CDD" id="cd20567">
    <property type="entry name" value="CYCLIN_AtCycB-like_rpt1"/>
    <property type="match status" value="1"/>
</dbReference>
<dbReference type="OrthoDB" id="26525at2759"/>
<dbReference type="SMART" id="SM01332">
    <property type="entry name" value="Cyclin_C"/>
    <property type="match status" value="1"/>
</dbReference>
<dbReference type="SMART" id="SM00385">
    <property type="entry name" value="CYCLIN"/>
    <property type="match status" value="2"/>
</dbReference>
<feature type="domain" description="Cyclin-like" evidence="7">
    <location>
        <begin position="319"/>
        <end position="403"/>
    </location>
</feature>
<evidence type="ECO:0000256" key="2">
    <source>
        <dbReference type="ARBA" id="ARBA00023127"/>
    </source>
</evidence>
<evidence type="ECO:0000313" key="10">
    <source>
        <dbReference type="Proteomes" id="UP000636800"/>
    </source>
</evidence>
<dbReference type="InterPro" id="IPR013763">
    <property type="entry name" value="Cyclin-like_dom"/>
</dbReference>
<accession>A0A835RXE8</accession>
<dbReference type="Pfam" id="PF02984">
    <property type="entry name" value="Cyclin_C"/>
    <property type="match status" value="1"/>
</dbReference>
<comment type="caution">
    <text evidence="9">The sequence shown here is derived from an EMBL/GenBank/DDBJ whole genome shotgun (WGS) entry which is preliminary data.</text>
</comment>
<proteinExistence type="inferred from homology"/>
<dbReference type="SUPFAM" id="SSF47954">
    <property type="entry name" value="Cyclin-like"/>
    <property type="match status" value="2"/>
</dbReference>
<evidence type="ECO:0000256" key="6">
    <source>
        <dbReference type="SAM" id="Phobius"/>
    </source>
</evidence>
<sequence length="495" mass="56309">MANYEGFTSLNHSFMEVMVKKVNKIILSLYSDFKVTLKKVGQGKERKRVRAGRNRDNEGRERGIPFLFPQLGSRWFAGTAASQSTDGGESLSTRLQSLFSSVLSSIFWPSKNLEEGRREEEMETRNHAAGYQKQRGKQKAAVATGDAKHRKALDDIGNLVNLHITDGKPITRPITRSFGAHLLTNAQAAAASKNLQKQVALPTDGARNKKPIVKNPKPDVVIDINPATVHKAMQERKNSRASSSKKKIHSLTSVLSARSKIACGIEDIDAVDVDNELAMVEYVEELYKFYKQHEKLCLPKDYMSSQMEINAKMRSILVDWLIEVHHKFELMPETLFLTMHIIDRYLSVESVLRKELQLVGVGSMLIACKYEEIWAPEVNDFICISDKAYSREQILKMEKEILNKLDWSLTFPTTYVFIIRFLKAAASDKEMENMAFFFSELALMHYSMLIYCPSMVAASAVYAARCTLKKSPMWNKTLEYHTGFSEEQLMFEFIL</sequence>
<keyword evidence="10" id="KW-1185">Reference proteome</keyword>
<dbReference type="Gene3D" id="1.10.472.10">
    <property type="entry name" value="Cyclin-like"/>
    <property type="match status" value="2"/>
</dbReference>
<feature type="domain" description="Cyclin-like" evidence="7">
    <location>
        <begin position="416"/>
        <end position="492"/>
    </location>
</feature>
<feature type="domain" description="Cyclin C-terminal" evidence="8">
    <location>
        <begin position="412"/>
        <end position="495"/>
    </location>
</feature>
<evidence type="ECO:0000256" key="3">
    <source>
        <dbReference type="ARBA" id="ARBA00023306"/>
    </source>
</evidence>
<dbReference type="InterPro" id="IPR006671">
    <property type="entry name" value="Cyclin_N"/>
</dbReference>
<gene>
    <name evidence="9" type="ORF">HPP92_003319</name>
</gene>
<dbReference type="InterPro" id="IPR039361">
    <property type="entry name" value="Cyclin"/>
</dbReference>
<evidence type="ECO:0000256" key="4">
    <source>
        <dbReference type="RuleBase" id="RU000383"/>
    </source>
</evidence>
<dbReference type="AlphaFoldDB" id="A0A835RXE8"/>
<protein>
    <submittedName>
        <fullName evidence="9">Uncharacterized protein</fullName>
    </submittedName>
</protein>
<dbReference type="FunFam" id="1.10.472.10:FF:000001">
    <property type="entry name" value="G2/mitotic-specific cyclin"/>
    <property type="match status" value="1"/>
</dbReference>
<evidence type="ECO:0000256" key="1">
    <source>
        <dbReference type="ARBA" id="ARBA00022618"/>
    </source>
</evidence>
<dbReference type="InterPro" id="IPR004367">
    <property type="entry name" value="Cyclin_C-dom"/>
</dbReference>
<dbReference type="PANTHER" id="PTHR10177">
    <property type="entry name" value="CYCLINS"/>
    <property type="match status" value="1"/>
</dbReference>
<evidence type="ECO:0000256" key="5">
    <source>
        <dbReference type="SAM" id="MobiDB-lite"/>
    </source>
</evidence>